<dbReference type="eggNOG" id="COG1013">
    <property type="taxonomic scope" value="Bacteria"/>
</dbReference>
<feature type="domain" description="Thiamine pyrophosphate enzyme TPP-binding" evidence="3">
    <location>
        <begin position="58"/>
        <end position="226"/>
    </location>
</feature>
<dbReference type="KEGG" id="sfu:Sfum_2795"/>
<dbReference type="STRING" id="335543.Sfum_2795"/>
<sequence length="323" mass="35257">MGIAAEALKNFKGFNLKNMPEVEPVSPGHRACQGCGEVLALRQAMKALGTNVVVCSATGCMEIITSPFPQTAWRVPWIHVAFENAAAVVSGVESAYKAMNRKNIIKSPDTVFVAYGGDGATADIGMQALSGALERGHNFIYMCFDNEAYMNTGVQRSSSTPFGAQTTTSPPGKKSKGQSTQKKNLPEIAVAHGTPYVATACPAFPVDLMNKVKKASLVPGPAYIHIYSPCPTGWRCGIEESVEMARLAVQSKVFPLYEVIDGVYYLSRKVAKPKPVAEYFKPQRRFRHLTEADVQQIQARTDAEYDRLVAKCVVEVKEKKEKE</sequence>
<dbReference type="PANTHER" id="PTHR42897:SF2">
    <property type="entry name" value="PYRUVATE SYNTHASE SUBUNIT PORB"/>
    <property type="match status" value="1"/>
</dbReference>
<evidence type="ECO:0000259" key="3">
    <source>
        <dbReference type="Pfam" id="PF02775"/>
    </source>
</evidence>
<dbReference type="SUPFAM" id="SSF52518">
    <property type="entry name" value="Thiamin diphosphate-binding fold (THDP-binding)"/>
    <property type="match status" value="1"/>
</dbReference>
<keyword evidence="1 4" id="KW-0560">Oxidoreductase</keyword>
<protein>
    <submittedName>
        <fullName evidence="4">Pyruvate ferredoxin oxidoreductase, beta subunit</fullName>
        <ecNumber evidence="4">1.2.7.1</ecNumber>
    </submittedName>
</protein>
<dbReference type="Gene3D" id="3.40.50.970">
    <property type="match status" value="2"/>
</dbReference>
<dbReference type="NCBIfam" id="NF008819">
    <property type="entry name" value="PRK11865.1"/>
    <property type="match status" value="1"/>
</dbReference>
<proteinExistence type="predicted"/>
<evidence type="ECO:0000256" key="1">
    <source>
        <dbReference type="ARBA" id="ARBA00023002"/>
    </source>
</evidence>
<evidence type="ECO:0000313" key="5">
    <source>
        <dbReference type="Proteomes" id="UP000001784"/>
    </source>
</evidence>
<evidence type="ECO:0000256" key="2">
    <source>
        <dbReference type="SAM" id="MobiDB-lite"/>
    </source>
</evidence>
<dbReference type="EC" id="1.2.7.1" evidence="4"/>
<dbReference type="InterPro" id="IPR011766">
    <property type="entry name" value="TPP_enzyme_TPP-bd"/>
</dbReference>
<dbReference type="HOGENOM" id="CLU_058423_0_0_7"/>
<dbReference type="AlphaFoldDB" id="A0LM21"/>
<keyword evidence="5" id="KW-1185">Reference proteome</keyword>
<feature type="region of interest" description="Disordered" evidence="2">
    <location>
        <begin position="155"/>
        <end position="182"/>
    </location>
</feature>
<dbReference type="Proteomes" id="UP000001784">
    <property type="component" value="Chromosome"/>
</dbReference>
<accession>A0LM21</accession>
<dbReference type="EMBL" id="CP000478">
    <property type="protein sequence ID" value="ABK18473.1"/>
    <property type="molecule type" value="Genomic_DNA"/>
</dbReference>
<dbReference type="OrthoDB" id="9794954at2"/>
<name>A0LM21_SYNFM</name>
<dbReference type="RefSeq" id="WP_011699640.1">
    <property type="nucleotide sequence ID" value="NC_008554.1"/>
</dbReference>
<reference evidence="4 5" key="1">
    <citation type="submission" date="2006-10" db="EMBL/GenBank/DDBJ databases">
        <title>Complete sequence of Syntrophobacter fumaroxidans MPOB.</title>
        <authorList>
            <consortium name="US DOE Joint Genome Institute"/>
            <person name="Copeland A."/>
            <person name="Lucas S."/>
            <person name="Lapidus A."/>
            <person name="Barry K."/>
            <person name="Detter J.C."/>
            <person name="Glavina del Rio T."/>
            <person name="Hammon N."/>
            <person name="Israni S."/>
            <person name="Pitluck S."/>
            <person name="Goltsman E.G."/>
            <person name="Martinez M."/>
            <person name="Schmutz J."/>
            <person name="Larimer F."/>
            <person name="Land M."/>
            <person name="Hauser L."/>
            <person name="Kyrpides N."/>
            <person name="Kim E."/>
            <person name="Boone D.R."/>
            <person name="Brockman F."/>
            <person name="Culley D."/>
            <person name="Ferry J."/>
            <person name="Gunsalus R."/>
            <person name="McInerney M.J."/>
            <person name="Morrison M."/>
            <person name="Plugge C."/>
            <person name="Rohlin L."/>
            <person name="Scholten J."/>
            <person name="Sieber J."/>
            <person name="Stams A.J.M."/>
            <person name="Worm P."/>
            <person name="Henstra A.M."/>
            <person name="Richardson P."/>
        </authorList>
    </citation>
    <scope>NUCLEOTIDE SEQUENCE [LARGE SCALE GENOMIC DNA]</scope>
    <source>
        <strain evidence="5">DSM 10017 / MPOB</strain>
    </source>
</reference>
<gene>
    <name evidence="4" type="ordered locus">Sfum_2795</name>
</gene>
<dbReference type="GO" id="GO:0030976">
    <property type="term" value="F:thiamine pyrophosphate binding"/>
    <property type="evidence" value="ECO:0007669"/>
    <property type="project" value="InterPro"/>
</dbReference>
<feature type="compositionally biased region" description="Polar residues" evidence="2">
    <location>
        <begin position="155"/>
        <end position="170"/>
    </location>
</feature>
<dbReference type="Pfam" id="PF02775">
    <property type="entry name" value="TPP_enzyme_C"/>
    <property type="match status" value="1"/>
</dbReference>
<dbReference type="PANTHER" id="PTHR42897">
    <property type="entry name" value="PYRUVATE SYNTHASE SUBUNIT PORB"/>
    <property type="match status" value="1"/>
</dbReference>
<evidence type="ECO:0000313" key="4">
    <source>
        <dbReference type="EMBL" id="ABK18473.1"/>
    </source>
</evidence>
<organism evidence="4 5">
    <name type="scientific">Syntrophobacter fumaroxidans (strain DSM 10017 / MPOB)</name>
    <dbReference type="NCBI Taxonomy" id="335543"/>
    <lineage>
        <taxon>Bacteria</taxon>
        <taxon>Pseudomonadati</taxon>
        <taxon>Thermodesulfobacteriota</taxon>
        <taxon>Syntrophobacteria</taxon>
        <taxon>Syntrophobacterales</taxon>
        <taxon>Syntrophobacteraceae</taxon>
        <taxon>Syntrophobacter</taxon>
    </lineage>
</organism>
<dbReference type="CDD" id="cd03376">
    <property type="entry name" value="TPP_PFOR_porB_like"/>
    <property type="match status" value="1"/>
</dbReference>
<dbReference type="GO" id="GO:0019164">
    <property type="term" value="F:pyruvate synthase activity"/>
    <property type="evidence" value="ECO:0007669"/>
    <property type="project" value="UniProtKB-EC"/>
</dbReference>
<dbReference type="InterPro" id="IPR051479">
    <property type="entry name" value="PorB-like"/>
</dbReference>
<dbReference type="InParanoid" id="A0LM21"/>
<dbReference type="InterPro" id="IPR029061">
    <property type="entry name" value="THDP-binding"/>
</dbReference>
<keyword evidence="4" id="KW-0670">Pyruvate</keyword>